<gene>
    <name evidence="2" type="ORF">BKA15_001170</name>
</gene>
<evidence type="ECO:0000313" key="3">
    <source>
        <dbReference type="Proteomes" id="UP000569914"/>
    </source>
</evidence>
<sequence>MIMDPDAWGIDQLRAEIARRGAAAGRARELPVDYYRIGYRLSWPLPITARPQDFPAPIPGIPTYPWLVWIGWGLEERWAALHNAGATETVLRELAALAGWSTFVDDSDQAGLITASIALWLTRGLDAADGPARAELAGIADRLITESLLPRYRRERTEPPADDLRRLQNIRLIPLFTAGRLAAVLDHPALPEVRELADQAVSLWVRLRRDAGYTEGVGYDGYLTEHLLEWLAVAPDQEASDEIRQAALSWPATAVPGRPEVQVPFGDIEPEMTQWLTVVAAVAATEPGLAAWCRTVPLRAFPSAALARMLAWPETAGTAAPKPAITGVRQPGAVALRTVDQGLVGEVLVAVATPRVEVGHLHHDAGQVILGWRGRTWISDPGYQQYRAGAEQDFTLDHGAHNAPVIDGAGQTRRGAVLAALSATEAVVDLGGCYPESGGPLRRTVRLDEDTVLIRDDLAGATEVITHWLAAGDLHWQFVDGWARLSVDDQEEALWFGCSSTNLSARWLGRHPGSRGQLTLTVPTTTERTDWVLVLDPSAGWQPPSKSILEKRS</sequence>
<keyword evidence="3" id="KW-1185">Reference proteome</keyword>
<protein>
    <recommendedName>
        <fullName evidence="1">Heparinase II/III-like C-terminal domain-containing protein</fullName>
    </recommendedName>
</protein>
<comment type="caution">
    <text evidence="2">The sequence shown here is derived from an EMBL/GenBank/DDBJ whole genome shotgun (WGS) entry which is preliminary data.</text>
</comment>
<dbReference type="InterPro" id="IPR012480">
    <property type="entry name" value="Hepar_II_III_C"/>
</dbReference>
<dbReference type="RefSeq" id="WP_179748871.1">
    <property type="nucleotide sequence ID" value="NZ_JACCBU010000001.1"/>
</dbReference>
<accession>A0A7Y9LBH4</accession>
<proteinExistence type="predicted"/>
<dbReference type="GO" id="GO:0016829">
    <property type="term" value="F:lyase activity"/>
    <property type="evidence" value="ECO:0007669"/>
    <property type="project" value="InterPro"/>
</dbReference>
<dbReference type="Gene3D" id="2.70.98.70">
    <property type="match status" value="1"/>
</dbReference>
<dbReference type="Proteomes" id="UP000569914">
    <property type="component" value="Unassembled WGS sequence"/>
</dbReference>
<organism evidence="2 3">
    <name type="scientific">Microlunatus parietis</name>
    <dbReference type="NCBI Taxonomy" id="682979"/>
    <lineage>
        <taxon>Bacteria</taxon>
        <taxon>Bacillati</taxon>
        <taxon>Actinomycetota</taxon>
        <taxon>Actinomycetes</taxon>
        <taxon>Propionibacteriales</taxon>
        <taxon>Propionibacteriaceae</taxon>
        <taxon>Microlunatus</taxon>
    </lineage>
</organism>
<feature type="domain" description="Heparinase II/III-like C-terminal" evidence="1">
    <location>
        <begin position="350"/>
        <end position="520"/>
    </location>
</feature>
<reference evidence="2 3" key="1">
    <citation type="submission" date="2020-07" db="EMBL/GenBank/DDBJ databases">
        <title>Sequencing the genomes of 1000 actinobacteria strains.</title>
        <authorList>
            <person name="Klenk H.-P."/>
        </authorList>
    </citation>
    <scope>NUCLEOTIDE SEQUENCE [LARGE SCALE GENOMIC DNA]</scope>
    <source>
        <strain evidence="2 3">DSM 22083</strain>
    </source>
</reference>
<dbReference type="Pfam" id="PF07940">
    <property type="entry name" value="Hepar_II_III_C"/>
    <property type="match status" value="1"/>
</dbReference>
<evidence type="ECO:0000259" key="1">
    <source>
        <dbReference type="Pfam" id="PF07940"/>
    </source>
</evidence>
<name>A0A7Y9LBH4_9ACTN</name>
<dbReference type="AlphaFoldDB" id="A0A7Y9LBH4"/>
<evidence type="ECO:0000313" key="2">
    <source>
        <dbReference type="EMBL" id="NYE69841.1"/>
    </source>
</evidence>
<dbReference type="EMBL" id="JACCBU010000001">
    <property type="protein sequence ID" value="NYE69841.1"/>
    <property type="molecule type" value="Genomic_DNA"/>
</dbReference>